<protein>
    <submittedName>
        <fullName evidence="3">Uncharacterized protein</fullName>
    </submittedName>
</protein>
<reference evidence="3" key="1">
    <citation type="submission" date="2023-06" db="EMBL/GenBank/DDBJ databases">
        <title>Conoideocrella luteorostrata (Hypocreales: Clavicipitaceae), a potential biocontrol fungus for elongate hemlock scale in United States Christmas tree production areas.</title>
        <authorList>
            <person name="Barrett H."/>
            <person name="Lovett B."/>
            <person name="Macias A.M."/>
            <person name="Stajich J.E."/>
            <person name="Kasson M.T."/>
        </authorList>
    </citation>
    <scope>NUCLEOTIDE SEQUENCE</scope>
    <source>
        <strain evidence="3">ARSEF 14590</strain>
    </source>
</reference>
<keyword evidence="1" id="KW-0812">Transmembrane</keyword>
<evidence type="ECO:0000313" key="4">
    <source>
        <dbReference type="Proteomes" id="UP001251528"/>
    </source>
</evidence>
<dbReference type="EMBL" id="JASWJB010000131">
    <property type="protein sequence ID" value="KAK2595455.1"/>
    <property type="molecule type" value="Genomic_DNA"/>
</dbReference>
<gene>
    <name evidence="3" type="ORF">QQS21_006795</name>
</gene>
<dbReference type="Proteomes" id="UP001251528">
    <property type="component" value="Unassembled WGS sequence"/>
</dbReference>
<sequence length="422" mass="45567">MFTDKVACVILTFFAFAFGSTLHNNPLELREIPQEHSHDIFVSVTQEALLRNNPKNIQDAVFGLVGIQSAAKGAGDVTDLDCLQQEIADQAFTNGKAIKDLRLMAGALIYRALEVNTVKVGLASFVCAETATNPEVQAISQHQDPASPNASQINKSVTLELAKQLKGIGADPELALLSGTFAPGDVCHREVHDLERGEANWEQLNDLTAKGNSCNHDDMRLGCIFRPGKLILDVSRSQVASAVANIPQTFTGTGGIQATSLFDFNALDTSNGLPGDDTSKSPVAHRSESLSTAAIVGIAAGSPIVLGILIIIGFAWKRRRKDRSATSEKKIQIVNVYEMSSNMGTFELDAVNTLPAELPGTVITNLQSQEHRVVRPEMSIGKYQNSRGRIASPNSWRPLSYVNGSDDHLILGRQSKGNPQWI</sequence>
<evidence type="ECO:0000256" key="1">
    <source>
        <dbReference type="SAM" id="Phobius"/>
    </source>
</evidence>
<comment type="caution">
    <text evidence="3">The sequence shown here is derived from an EMBL/GenBank/DDBJ whole genome shotgun (WGS) entry which is preliminary data.</text>
</comment>
<evidence type="ECO:0000256" key="2">
    <source>
        <dbReference type="SAM" id="SignalP"/>
    </source>
</evidence>
<organism evidence="3 4">
    <name type="scientific">Conoideocrella luteorostrata</name>
    <dbReference type="NCBI Taxonomy" id="1105319"/>
    <lineage>
        <taxon>Eukaryota</taxon>
        <taxon>Fungi</taxon>
        <taxon>Dikarya</taxon>
        <taxon>Ascomycota</taxon>
        <taxon>Pezizomycotina</taxon>
        <taxon>Sordariomycetes</taxon>
        <taxon>Hypocreomycetidae</taxon>
        <taxon>Hypocreales</taxon>
        <taxon>Clavicipitaceae</taxon>
        <taxon>Conoideocrella</taxon>
    </lineage>
</organism>
<feature type="signal peptide" evidence="2">
    <location>
        <begin position="1"/>
        <end position="19"/>
    </location>
</feature>
<accession>A0AAJ0FZY0</accession>
<feature type="transmembrane region" description="Helical" evidence="1">
    <location>
        <begin position="293"/>
        <end position="316"/>
    </location>
</feature>
<keyword evidence="1" id="KW-0472">Membrane</keyword>
<keyword evidence="4" id="KW-1185">Reference proteome</keyword>
<dbReference type="AlphaFoldDB" id="A0AAJ0FZY0"/>
<proteinExistence type="predicted"/>
<feature type="chain" id="PRO_5042590108" evidence="2">
    <location>
        <begin position="20"/>
        <end position="422"/>
    </location>
</feature>
<name>A0AAJ0FZY0_9HYPO</name>
<keyword evidence="2" id="KW-0732">Signal</keyword>
<keyword evidence="1" id="KW-1133">Transmembrane helix</keyword>
<evidence type="ECO:0000313" key="3">
    <source>
        <dbReference type="EMBL" id="KAK2595455.1"/>
    </source>
</evidence>